<evidence type="ECO:0000256" key="2">
    <source>
        <dbReference type="ARBA" id="ARBA00009141"/>
    </source>
</evidence>
<evidence type="ECO:0000313" key="16">
    <source>
        <dbReference type="EMBL" id="MEW9264064.1"/>
    </source>
</evidence>
<dbReference type="Pfam" id="PF02156">
    <property type="entry name" value="Glyco_hydro_26"/>
    <property type="match status" value="1"/>
</dbReference>
<keyword evidence="5 12" id="KW-0378">Hydrolase</keyword>
<feature type="chain" id="PRO_5047026395" evidence="14">
    <location>
        <begin position="25"/>
        <end position="549"/>
    </location>
</feature>
<dbReference type="InterPro" id="IPR039155">
    <property type="entry name" value="MLEC"/>
</dbReference>
<keyword evidence="6" id="KW-0256">Endoplasmic reticulum</keyword>
<feature type="compositionally biased region" description="Pro residues" evidence="13">
    <location>
        <begin position="217"/>
        <end position="238"/>
    </location>
</feature>
<gene>
    <name evidence="16" type="ORF">AB1207_04850</name>
</gene>
<evidence type="ECO:0000256" key="10">
    <source>
        <dbReference type="ARBA" id="ARBA00023277"/>
    </source>
</evidence>
<evidence type="ECO:0000256" key="6">
    <source>
        <dbReference type="ARBA" id="ARBA00022824"/>
    </source>
</evidence>
<dbReference type="PANTHER" id="PTHR13460:SF0">
    <property type="entry name" value="MALECTIN"/>
    <property type="match status" value="1"/>
</dbReference>
<keyword evidence="11 12" id="KW-0326">Glycosidase</keyword>
<sequence>MSKLSKFLLSTAAVATVASGLTTAGLTAANAADAPTLRVSTQRATYTDTSGNVWSADSGFEGGWQNPNVTTAPIAGTTDAKLYQSEHYGMKGWSAKVPNGTYDVTLKTAETYWTQKGARVFSVTAEGRSVVSNLDIFAEVGKNRALDKKFTVTVADGTLNLGFTQSRNWATVDAILVQPAGTGAPAPGGATPGNGGVVVNPGPRPTNPTPVVSTPPSTTPPSTTPPSTTPPVTTPPSTAPVTTPPTSTSPKPQTGNVSGHEWMSGSSGVGAANGQFGSWRGSNLDIVSSWAGNADNSANFYTLWKGAEYGSWNGSMDMSVGGIDPGETWSQAASGKFDARWAASLTKLKQLWGGRDGTMYIRFAHEMNGYWFSWSVNKNNYQDFMTSWKRYRALQQQIFPEAELVFSVNKETNGAGMDWTKFFPGKQYVDVLSVDYYNNWPYASTLAQFQQQSWDKDGYGAPKGINAHLAFAKSQGLPLAVSEWSGNADDGDSPAYIQGMYDFFKANAGSGAGQLLYEVQFNVNIDGQRWLLNGGTRMPASAAKYRELF</sequence>
<evidence type="ECO:0000256" key="1">
    <source>
        <dbReference type="ARBA" id="ARBA00004115"/>
    </source>
</evidence>
<protein>
    <submittedName>
        <fullName evidence="16">Malectin domain-containing carbohydrate-binding protein</fullName>
    </submittedName>
</protein>
<dbReference type="Gene3D" id="3.20.20.80">
    <property type="entry name" value="Glycosidases"/>
    <property type="match status" value="1"/>
</dbReference>
<dbReference type="Proteomes" id="UP001555826">
    <property type="component" value="Unassembled WGS sequence"/>
</dbReference>
<organism evidence="16 17">
    <name type="scientific">Kineococcus endophyticus</name>
    <dbReference type="NCBI Taxonomy" id="1181883"/>
    <lineage>
        <taxon>Bacteria</taxon>
        <taxon>Bacillati</taxon>
        <taxon>Actinomycetota</taxon>
        <taxon>Actinomycetes</taxon>
        <taxon>Kineosporiales</taxon>
        <taxon>Kineosporiaceae</taxon>
        <taxon>Kineococcus</taxon>
    </lineage>
</organism>
<name>A0ABV3P371_9ACTN</name>
<dbReference type="RefSeq" id="WP_367636667.1">
    <property type="nucleotide sequence ID" value="NZ_JBFNQN010000003.1"/>
</dbReference>
<dbReference type="PROSITE" id="PS51764">
    <property type="entry name" value="GH26"/>
    <property type="match status" value="1"/>
</dbReference>
<dbReference type="Pfam" id="PF11721">
    <property type="entry name" value="Malectin"/>
    <property type="match status" value="1"/>
</dbReference>
<dbReference type="PANTHER" id="PTHR13460">
    <property type="match status" value="1"/>
</dbReference>
<dbReference type="InterPro" id="IPR017853">
    <property type="entry name" value="GH"/>
</dbReference>
<feature type="compositionally biased region" description="Low complexity" evidence="13">
    <location>
        <begin position="239"/>
        <end position="250"/>
    </location>
</feature>
<accession>A0ABV3P371</accession>
<proteinExistence type="inferred from homology"/>
<dbReference type="SUPFAM" id="SSF51445">
    <property type="entry name" value="(Trans)glycosidases"/>
    <property type="match status" value="1"/>
</dbReference>
<evidence type="ECO:0000256" key="4">
    <source>
        <dbReference type="ARBA" id="ARBA00022729"/>
    </source>
</evidence>
<evidence type="ECO:0000256" key="14">
    <source>
        <dbReference type="SAM" id="SignalP"/>
    </source>
</evidence>
<dbReference type="SUPFAM" id="SSF49785">
    <property type="entry name" value="Galactose-binding domain-like"/>
    <property type="match status" value="1"/>
</dbReference>
<comment type="similarity">
    <text evidence="12">Belongs to the glycosyl hydrolase 26 family.</text>
</comment>
<feature type="active site" description="Nucleophile" evidence="12">
    <location>
        <position position="483"/>
    </location>
</feature>
<feature type="region of interest" description="Disordered" evidence="13">
    <location>
        <begin position="183"/>
        <end position="269"/>
    </location>
</feature>
<evidence type="ECO:0000256" key="8">
    <source>
        <dbReference type="ARBA" id="ARBA00023136"/>
    </source>
</evidence>
<feature type="domain" description="GH26" evidence="15">
    <location>
        <begin position="227"/>
        <end position="549"/>
    </location>
</feature>
<keyword evidence="4 14" id="KW-0732">Signal</keyword>
<comment type="caution">
    <text evidence="16">The sequence shown here is derived from an EMBL/GenBank/DDBJ whole genome shotgun (WGS) entry which is preliminary data.</text>
</comment>
<dbReference type="InterPro" id="IPR022790">
    <property type="entry name" value="GH26_dom"/>
</dbReference>
<evidence type="ECO:0000256" key="13">
    <source>
        <dbReference type="SAM" id="MobiDB-lite"/>
    </source>
</evidence>
<feature type="active site" description="Proton donor" evidence="12">
    <location>
        <position position="366"/>
    </location>
</feature>
<dbReference type="InterPro" id="IPR021720">
    <property type="entry name" value="Malectin_dom"/>
</dbReference>
<evidence type="ECO:0000256" key="12">
    <source>
        <dbReference type="PROSITE-ProRule" id="PRU01100"/>
    </source>
</evidence>
<feature type="signal peptide" evidence="14">
    <location>
        <begin position="1"/>
        <end position="24"/>
    </location>
</feature>
<dbReference type="Gene3D" id="2.60.120.430">
    <property type="entry name" value="Galactose-binding lectin"/>
    <property type="match status" value="1"/>
</dbReference>
<evidence type="ECO:0000313" key="17">
    <source>
        <dbReference type="Proteomes" id="UP001555826"/>
    </source>
</evidence>
<keyword evidence="7" id="KW-1133">Transmembrane helix</keyword>
<evidence type="ECO:0000256" key="9">
    <source>
        <dbReference type="ARBA" id="ARBA00023180"/>
    </source>
</evidence>
<keyword evidence="8" id="KW-0472">Membrane</keyword>
<dbReference type="InterPro" id="IPR008979">
    <property type="entry name" value="Galactose-bd-like_sf"/>
</dbReference>
<keyword evidence="10" id="KW-0119">Carbohydrate metabolism</keyword>
<evidence type="ECO:0000256" key="3">
    <source>
        <dbReference type="ARBA" id="ARBA00022692"/>
    </source>
</evidence>
<comment type="subcellular location">
    <subcellularLocation>
        <location evidence="1">Endoplasmic reticulum membrane</location>
        <topology evidence="1">Single-pass type I membrane protein</topology>
    </subcellularLocation>
</comment>
<evidence type="ECO:0000256" key="11">
    <source>
        <dbReference type="ARBA" id="ARBA00023295"/>
    </source>
</evidence>
<evidence type="ECO:0000256" key="7">
    <source>
        <dbReference type="ARBA" id="ARBA00022989"/>
    </source>
</evidence>
<keyword evidence="9" id="KW-0325">Glycoprotein</keyword>
<keyword evidence="17" id="KW-1185">Reference proteome</keyword>
<comment type="similarity">
    <text evidence="2">Belongs to the malectin family.</text>
</comment>
<reference evidence="16 17" key="1">
    <citation type="submission" date="2024-07" db="EMBL/GenBank/DDBJ databases">
        <authorList>
            <person name="Thanompreechachai J."/>
            <person name="Duangmal K."/>
        </authorList>
    </citation>
    <scope>NUCLEOTIDE SEQUENCE [LARGE SCALE GENOMIC DNA]</scope>
    <source>
        <strain evidence="16 17">KCTC 19886</strain>
    </source>
</reference>
<evidence type="ECO:0000256" key="5">
    <source>
        <dbReference type="ARBA" id="ARBA00022801"/>
    </source>
</evidence>
<keyword evidence="3" id="KW-0812">Transmembrane</keyword>
<evidence type="ECO:0000259" key="15">
    <source>
        <dbReference type="PROSITE" id="PS51764"/>
    </source>
</evidence>
<dbReference type="EMBL" id="JBFNQN010000003">
    <property type="protein sequence ID" value="MEW9264064.1"/>
    <property type="molecule type" value="Genomic_DNA"/>
</dbReference>